<proteinExistence type="predicted"/>
<name>A0AAE0EJ03_9ROSI</name>
<evidence type="ECO:0000259" key="10">
    <source>
        <dbReference type="PROSITE" id="PS50808"/>
    </source>
</evidence>
<dbReference type="InterPro" id="IPR052035">
    <property type="entry name" value="ZnF_BED_domain_contain"/>
</dbReference>
<evidence type="ECO:0000256" key="6">
    <source>
        <dbReference type="ARBA" id="ARBA00023125"/>
    </source>
</evidence>
<evidence type="ECO:0000256" key="2">
    <source>
        <dbReference type="ARBA" id="ARBA00022723"/>
    </source>
</evidence>
<dbReference type="Pfam" id="PF05699">
    <property type="entry name" value="Dimer_Tnp_hAT"/>
    <property type="match status" value="1"/>
</dbReference>
<evidence type="ECO:0000256" key="1">
    <source>
        <dbReference type="ARBA" id="ARBA00004123"/>
    </source>
</evidence>
<evidence type="ECO:0000256" key="9">
    <source>
        <dbReference type="PROSITE-ProRule" id="PRU00027"/>
    </source>
</evidence>
<keyword evidence="6" id="KW-0238">DNA-binding</keyword>
<comment type="caution">
    <text evidence="11">The sequence shown here is derived from an EMBL/GenBank/DDBJ whole genome shotgun (WGS) entry which is preliminary data.</text>
</comment>
<dbReference type="EMBL" id="JANJYJ010000001">
    <property type="protein sequence ID" value="KAK3230151.1"/>
    <property type="molecule type" value="Genomic_DNA"/>
</dbReference>
<keyword evidence="4" id="KW-0862">Zinc</keyword>
<feature type="domain" description="BED-type" evidence="10">
    <location>
        <begin position="6"/>
        <end position="62"/>
    </location>
</feature>
<dbReference type="Proteomes" id="UP001281410">
    <property type="component" value="Unassembled WGS sequence"/>
</dbReference>
<evidence type="ECO:0000256" key="3">
    <source>
        <dbReference type="ARBA" id="ARBA00022771"/>
    </source>
</evidence>
<keyword evidence="2" id="KW-0479">Metal-binding</keyword>
<dbReference type="PROSITE" id="PS50808">
    <property type="entry name" value="ZF_BED"/>
    <property type="match status" value="1"/>
</dbReference>
<dbReference type="InterPro" id="IPR003656">
    <property type="entry name" value="Znf_BED"/>
</dbReference>
<keyword evidence="12" id="KW-1185">Reference proteome</keyword>
<dbReference type="InterPro" id="IPR012337">
    <property type="entry name" value="RNaseH-like_sf"/>
</dbReference>
<protein>
    <recommendedName>
        <fullName evidence="10">BED-type domain-containing protein</fullName>
    </recommendedName>
</protein>
<organism evidence="11 12">
    <name type="scientific">Dipteronia sinensis</name>
    <dbReference type="NCBI Taxonomy" id="43782"/>
    <lineage>
        <taxon>Eukaryota</taxon>
        <taxon>Viridiplantae</taxon>
        <taxon>Streptophyta</taxon>
        <taxon>Embryophyta</taxon>
        <taxon>Tracheophyta</taxon>
        <taxon>Spermatophyta</taxon>
        <taxon>Magnoliopsida</taxon>
        <taxon>eudicotyledons</taxon>
        <taxon>Gunneridae</taxon>
        <taxon>Pentapetalae</taxon>
        <taxon>rosids</taxon>
        <taxon>malvids</taxon>
        <taxon>Sapindales</taxon>
        <taxon>Sapindaceae</taxon>
        <taxon>Hippocastanoideae</taxon>
        <taxon>Acereae</taxon>
        <taxon>Dipteronia</taxon>
    </lineage>
</organism>
<dbReference type="Pfam" id="PF02892">
    <property type="entry name" value="zf-BED"/>
    <property type="match status" value="1"/>
</dbReference>
<dbReference type="GO" id="GO:0008270">
    <property type="term" value="F:zinc ion binding"/>
    <property type="evidence" value="ECO:0007669"/>
    <property type="project" value="UniProtKB-KW"/>
</dbReference>
<dbReference type="GO" id="GO:0003677">
    <property type="term" value="F:DNA binding"/>
    <property type="evidence" value="ECO:0007669"/>
    <property type="project" value="UniProtKB-KW"/>
</dbReference>
<keyword evidence="8" id="KW-0539">Nucleus</keyword>
<keyword evidence="5" id="KW-0805">Transcription regulation</keyword>
<dbReference type="InterPro" id="IPR008906">
    <property type="entry name" value="HATC_C_dom"/>
</dbReference>
<evidence type="ECO:0000256" key="5">
    <source>
        <dbReference type="ARBA" id="ARBA00023015"/>
    </source>
</evidence>
<keyword evidence="7" id="KW-0804">Transcription</keyword>
<evidence type="ECO:0000256" key="7">
    <source>
        <dbReference type="ARBA" id="ARBA00023163"/>
    </source>
</evidence>
<dbReference type="PANTHER" id="PTHR46481">
    <property type="entry name" value="ZINC FINGER BED DOMAIN-CONTAINING PROTEIN 4"/>
    <property type="match status" value="1"/>
</dbReference>
<gene>
    <name evidence="11" type="ORF">Dsin_002032</name>
</gene>
<keyword evidence="3 9" id="KW-0863">Zinc-finger</keyword>
<evidence type="ECO:0000256" key="8">
    <source>
        <dbReference type="ARBA" id="ARBA00023242"/>
    </source>
</evidence>
<dbReference type="AlphaFoldDB" id="A0AAE0EJ03"/>
<evidence type="ECO:0000256" key="4">
    <source>
        <dbReference type="ARBA" id="ARBA00022833"/>
    </source>
</evidence>
<comment type="subcellular location">
    <subcellularLocation>
        <location evidence="1">Nucleus</location>
    </subcellularLocation>
</comment>
<dbReference type="PANTHER" id="PTHR46481:SF7">
    <property type="entry name" value="ZINC FINGER BED DOMAIN-CONTAINING PROTEIN RICESLEEPER 2-LIKE"/>
    <property type="match status" value="1"/>
</dbReference>
<evidence type="ECO:0000313" key="12">
    <source>
        <dbReference type="Proteomes" id="UP001281410"/>
    </source>
</evidence>
<reference evidence="11" key="1">
    <citation type="journal article" date="2023" name="Plant J.">
        <title>Genome sequences and population genomics provide insights into the demographic history, inbreeding, and mutation load of two 'living fossil' tree species of Dipteronia.</title>
        <authorList>
            <person name="Feng Y."/>
            <person name="Comes H.P."/>
            <person name="Chen J."/>
            <person name="Zhu S."/>
            <person name="Lu R."/>
            <person name="Zhang X."/>
            <person name="Li P."/>
            <person name="Qiu J."/>
            <person name="Olsen K.M."/>
            <person name="Qiu Y."/>
        </authorList>
    </citation>
    <scope>NUCLEOTIDE SEQUENCE</scope>
    <source>
        <strain evidence="11">NBL</strain>
    </source>
</reference>
<dbReference type="GO" id="GO:0005634">
    <property type="term" value="C:nucleus"/>
    <property type="evidence" value="ECO:0007669"/>
    <property type="project" value="UniProtKB-SubCell"/>
</dbReference>
<dbReference type="SMART" id="SM00614">
    <property type="entry name" value="ZnF_BED"/>
    <property type="match status" value="1"/>
</dbReference>
<dbReference type="GO" id="GO:0046983">
    <property type="term" value="F:protein dimerization activity"/>
    <property type="evidence" value="ECO:0007669"/>
    <property type="project" value="InterPro"/>
</dbReference>
<sequence length="326" mass="37333">MNMKGKKKSECWLHFEEYVTKEEKKRARCKYCGDTYAFDSGCSTTNMNTHIGKRCKKYRPIDPTQKVFVKQPTISDFGSSLGSEPSDDLEFGRLKAIDKEDSLWGMKQQDEDINKRKSEWNNSLVKFPILSIIARDVFAIPVSTVASESAFSTNDRIPDPLRSLLTPKIVEGLILTGNWLQATCPIAKPHVVQEHAQNENESVHLLEQYINVETVVLFITFDDLEFGRLKATDKEDSSWGMKQQEEDINKRKMAYESAFSTNDHIPDPLRSLLTPKIVEGLILTENWLQATCPIAKPRVVQEHAQNENESVRLLEHYINVETEHKD</sequence>
<evidence type="ECO:0000313" key="11">
    <source>
        <dbReference type="EMBL" id="KAK3230151.1"/>
    </source>
</evidence>
<accession>A0AAE0EJ03</accession>
<dbReference type="SUPFAM" id="SSF53098">
    <property type="entry name" value="Ribonuclease H-like"/>
    <property type="match status" value="1"/>
</dbReference>